<sequence>MQPQNLTRVVWATGSIATDPITFCSSIFRDQINYNLVRRDPKRRGQWIPCSYGSYCQFGVVNSSVSEISVAQNEYFVCLHPGEVWERSFILDDEVWEFPDHVETGDTFRFSFKGATIDWWNWGTKDGAHAKTLVTVGEDGTNRISDNGDRPLIFVSSSNEIELYLTD</sequence>
<organism evidence="1 2">
    <name type="scientific">Penicillium steckii</name>
    <dbReference type="NCBI Taxonomy" id="303698"/>
    <lineage>
        <taxon>Eukaryota</taxon>
        <taxon>Fungi</taxon>
        <taxon>Dikarya</taxon>
        <taxon>Ascomycota</taxon>
        <taxon>Pezizomycotina</taxon>
        <taxon>Eurotiomycetes</taxon>
        <taxon>Eurotiomycetidae</taxon>
        <taxon>Eurotiales</taxon>
        <taxon>Aspergillaceae</taxon>
        <taxon>Penicillium</taxon>
    </lineage>
</organism>
<evidence type="ECO:0000313" key="2">
    <source>
        <dbReference type="Proteomes" id="UP000191285"/>
    </source>
</evidence>
<evidence type="ECO:0000313" key="1">
    <source>
        <dbReference type="EMBL" id="OQE13979.1"/>
    </source>
</evidence>
<keyword evidence="2" id="KW-1185">Reference proteome</keyword>
<dbReference type="Proteomes" id="UP000191285">
    <property type="component" value="Unassembled WGS sequence"/>
</dbReference>
<accession>A0A1V6SJR0</accession>
<dbReference type="AlphaFoldDB" id="A0A1V6SJR0"/>
<proteinExistence type="predicted"/>
<reference evidence="2" key="1">
    <citation type="journal article" date="2017" name="Nat. Microbiol.">
        <title>Global analysis of biosynthetic gene clusters reveals vast potential of secondary metabolite production in Penicillium species.</title>
        <authorList>
            <person name="Nielsen J.C."/>
            <person name="Grijseels S."/>
            <person name="Prigent S."/>
            <person name="Ji B."/>
            <person name="Dainat J."/>
            <person name="Nielsen K.F."/>
            <person name="Frisvad J.C."/>
            <person name="Workman M."/>
            <person name="Nielsen J."/>
        </authorList>
    </citation>
    <scope>NUCLEOTIDE SEQUENCE [LARGE SCALE GENOMIC DNA]</scope>
    <source>
        <strain evidence="2">IBT 24891</strain>
    </source>
</reference>
<gene>
    <name evidence="1" type="ORF">PENSTE_c040G05218</name>
</gene>
<name>A0A1V6SJR0_9EURO</name>
<comment type="caution">
    <text evidence="1">The sequence shown here is derived from an EMBL/GenBank/DDBJ whole genome shotgun (WGS) entry which is preliminary data.</text>
</comment>
<protein>
    <submittedName>
        <fullName evidence="1">Uncharacterized protein</fullName>
    </submittedName>
</protein>
<dbReference type="EMBL" id="MLKD01000040">
    <property type="protein sequence ID" value="OQE13979.1"/>
    <property type="molecule type" value="Genomic_DNA"/>
</dbReference>
<dbReference type="OrthoDB" id="4323953at2759"/>